<dbReference type="GO" id="GO:0003899">
    <property type="term" value="F:DNA-directed RNA polymerase activity"/>
    <property type="evidence" value="ECO:0007669"/>
    <property type="project" value="InterPro"/>
</dbReference>
<feature type="region of interest" description="Sigma-70 factor domain-2" evidence="6">
    <location>
        <begin position="19"/>
        <end position="91"/>
    </location>
</feature>
<dbReference type="GO" id="GO:0003677">
    <property type="term" value="F:DNA binding"/>
    <property type="evidence" value="ECO:0007669"/>
    <property type="project" value="UniProtKB-UniRule"/>
</dbReference>
<dbReference type="NCBIfam" id="TIGR02937">
    <property type="entry name" value="sigma70-ECF"/>
    <property type="match status" value="1"/>
</dbReference>
<dbReference type="InterPro" id="IPR028617">
    <property type="entry name" value="Sigma70_FliA"/>
</dbReference>
<dbReference type="PRINTS" id="PR00046">
    <property type="entry name" value="SIGMA70FCT"/>
</dbReference>
<feature type="short sequence motif" description="Interaction with polymerase core subunit RpoC" evidence="6">
    <location>
        <begin position="46"/>
        <end position="49"/>
    </location>
</feature>
<accession>A0A318KR15</accession>
<evidence type="ECO:0000313" key="9">
    <source>
        <dbReference type="Proteomes" id="UP000247555"/>
    </source>
</evidence>
<evidence type="ECO:0000256" key="4">
    <source>
        <dbReference type="ARBA" id="ARBA00023125"/>
    </source>
</evidence>
<keyword evidence="3 6" id="KW-0731">Sigma factor</keyword>
<evidence type="ECO:0000256" key="3">
    <source>
        <dbReference type="ARBA" id="ARBA00023082"/>
    </source>
</evidence>
<dbReference type="PANTHER" id="PTHR30385:SF7">
    <property type="entry name" value="RNA POLYMERASE SIGMA FACTOR FLIA"/>
    <property type="match status" value="1"/>
</dbReference>
<dbReference type="SUPFAM" id="SSF88659">
    <property type="entry name" value="Sigma3 and sigma4 domains of RNA polymerase sigma factors"/>
    <property type="match status" value="2"/>
</dbReference>
<dbReference type="Pfam" id="PF04539">
    <property type="entry name" value="Sigma70_r3"/>
    <property type="match status" value="1"/>
</dbReference>
<feature type="domain" description="RNA polymerase sigma-70" evidence="7">
    <location>
        <begin position="212"/>
        <end position="238"/>
    </location>
</feature>
<dbReference type="PROSITE" id="PS00716">
    <property type="entry name" value="SIGMA70_2"/>
    <property type="match status" value="1"/>
</dbReference>
<evidence type="ECO:0000256" key="6">
    <source>
        <dbReference type="HAMAP-Rule" id="MF_00962"/>
    </source>
</evidence>
<keyword evidence="9" id="KW-1185">Reference proteome</keyword>
<dbReference type="Pfam" id="PF04542">
    <property type="entry name" value="Sigma70_r2"/>
    <property type="match status" value="1"/>
</dbReference>
<dbReference type="InterPro" id="IPR000943">
    <property type="entry name" value="RNA_pol_sigma70"/>
</dbReference>
<proteinExistence type="inferred from homology"/>
<dbReference type="PIRSF" id="PIRSF000770">
    <property type="entry name" value="RNA_pol_sigma-SigE/K"/>
    <property type="match status" value="1"/>
</dbReference>
<dbReference type="InterPro" id="IPR007624">
    <property type="entry name" value="RNA_pol_sigma70_r3"/>
</dbReference>
<dbReference type="InterPro" id="IPR012845">
    <property type="entry name" value="RNA_pol_sigma_FliA_WhiG"/>
</dbReference>
<dbReference type="HAMAP" id="MF_00962">
    <property type="entry name" value="Sigma70_FliA"/>
    <property type="match status" value="1"/>
</dbReference>
<dbReference type="InterPro" id="IPR007630">
    <property type="entry name" value="RNA_pol_sigma70_r4"/>
</dbReference>
<dbReference type="AlphaFoldDB" id="A0A318KR15"/>
<dbReference type="OrthoDB" id="9799825at2"/>
<dbReference type="GO" id="GO:0016987">
    <property type="term" value="F:sigma factor activity"/>
    <property type="evidence" value="ECO:0007669"/>
    <property type="project" value="UniProtKB-UniRule"/>
</dbReference>
<comment type="similarity">
    <text evidence="6">Belongs to the sigma-70 factor family. FliA subfamily.</text>
</comment>
<evidence type="ECO:0000259" key="7">
    <source>
        <dbReference type="PROSITE" id="PS00716"/>
    </source>
</evidence>
<comment type="caution">
    <text evidence="6">Lacks conserved residue(s) required for the propagation of feature annotation.</text>
</comment>
<dbReference type="InterPro" id="IPR013324">
    <property type="entry name" value="RNA_pol_sigma_r3/r4-like"/>
</dbReference>
<feature type="region of interest" description="Sigma-70 factor domain-4" evidence="6">
    <location>
        <begin position="191"/>
        <end position="239"/>
    </location>
</feature>
<feature type="DNA-binding region" description="H-T-H motif" evidence="6">
    <location>
        <begin position="213"/>
        <end position="232"/>
    </location>
</feature>
<dbReference type="Pfam" id="PF04545">
    <property type="entry name" value="Sigma70_r4"/>
    <property type="match status" value="1"/>
</dbReference>
<keyword evidence="4 6" id="KW-0238">DNA-binding</keyword>
<protein>
    <recommendedName>
        <fullName evidence="6">RNA polymerase sigma factor FliA</fullName>
    </recommendedName>
    <alternativeName>
        <fullName evidence="6">RNA polymerase sigma factor for flagellar operon</fullName>
    </alternativeName>
    <alternativeName>
        <fullName evidence="6">Sigma F</fullName>
    </alternativeName>
    <alternativeName>
        <fullName evidence="6">Sigma-28</fullName>
    </alternativeName>
</protein>
<reference evidence="8 9" key="1">
    <citation type="submission" date="2018-05" db="EMBL/GenBank/DDBJ databases">
        <title>Genomic Encyclopedia of Type Strains, Phase IV (KMG-IV): sequencing the most valuable type-strain genomes for metagenomic binning, comparative biology and taxonomic classification.</title>
        <authorList>
            <person name="Goeker M."/>
        </authorList>
    </citation>
    <scope>NUCLEOTIDE SEQUENCE [LARGE SCALE GENOMIC DNA]</scope>
    <source>
        <strain evidence="8 9">DSM 29661</strain>
    </source>
</reference>
<evidence type="ECO:0000256" key="5">
    <source>
        <dbReference type="ARBA" id="ARBA00023163"/>
    </source>
</evidence>
<keyword evidence="1 6" id="KW-0963">Cytoplasm</keyword>
<dbReference type="GO" id="GO:0005737">
    <property type="term" value="C:cytoplasm"/>
    <property type="evidence" value="ECO:0007669"/>
    <property type="project" value="UniProtKB-SubCell"/>
</dbReference>
<dbReference type="EMBL" id="QJKI01000004">
    <property type="protein sequence ID" value="PXX80364.1"/>
    <property type="molecule type" value="Genomic_DNA"/>
</dbReference>
<dbReference type="Gene3D" id="1.20.140.160">
    <property type="match status" value="1"/>
</dbReference>
<evidence type="ECO:0000313" key="8">
    <source>
        <dbReference type="EMBL" id="PXX80364.1"/>
    </source>
</evidence>
<organism evidence="8 9">
    <name type="scientific">Rivihabitans pingtungensis</name>
    <dbReference type="NCBI Taxonomy" id="1054498"/>
    <lineage>
        <taxon>Bacteria</taxon>
        <taxon>Pseudomonadati</taxon>
        <taxon>Pseudomonadota</taxon>
        <taxon>Betaproteobacteria</taxon>
        <taxon>Neisseriales</taxon>
        <taxon>Aquaspirillaceae</taxon>
        <taxon>Rivihabitans</taxon>
    </lineage>
</organism>
<evidence type="ECO:0000256" key="2">
    <source>
        <dbReference type="ARBA" id="ARBA00023015"/>
    </source>
</evidence>
<dbReference type="RefSeq" id="WP_110390055.1">
    <property type="nucleotide sequence ID" value="NZ_CALCOA010000281.1"/>
</dbReference>
<dbReference type="CDD" id="cd06171">
    <property type="entry name" value="Sigma70_r4"/>
    <property type="match status" value="1"/>
</dbReference>
<evidence type="ECO:0000256" key="1">
    <source>
        <dbReference type="ARBA" id="ARBA00022490"/>
    </source>
</evidence>
<dbReference type="Gene3D" id="1.10.1740.10">
    <property type="match status" value="1"/>
</dbReference>
<dbReference type="Proteomes" id="UP000247555">
    <property type="component" value="Unassembled WGS sequence"/>
</dbReference>
<sequence length="246" mass="27730">MSRRPAYPSAEPANAGVPDIERHISLVKKIAYLLMSRLPASVELDDLVQVGLIGLIEASRQFDASQGVLFETFASQRVRGAMLDELRRADWLPRQARKQAKQIEEAISRLEQNLARPPREPEIAEALGLSLDDYQDALFDCKGHQLVYYEDFAVDEDQGGGSVVESIADVRQVDPIDILNDSGFRHGLVEAIKTLPERDQLVMSLYYEQELNLKEIGEVLGVTESRVCQLHSQAVARLRTKLRDWF</sequence>
<name>A0A318KR15_9NEIS</name>
<comment type="subcellular location">
    <subcellularLocation>
        <location evidence="6">Cytoplasm</location>
    </subcellularLocation>
</comment>
<dbReference type="InterPro" id="IPR013325">
    <property type="entry name" value="RNA_pol_sigma_r2"/>
</dbReference>
<dbReference type="InterPro" id="IPR007627">
    <property type="entry name" value="RNA_pol_sigma70_r2"/>
</dbReference>
<dbReference type="NCBIfam" id="NF005413">
    <property type="entry name" value="PRK06986.1"/>
    <property type="match status" value="1"/>
</dbReference>
<keyword evidence="5 6" id="KW-0804">Transcription</keyword>
<dbReference type="SUPFAM" id="SSF88946">
    <property type="entry name" value="Sigma2 domain of RNA polymerase sigma factors"/>
    <property type="match status" value="1"/>
</dbReference>
<dbReference type="GO" id="GO:0006352">
    <property type="term" value="P:DNA-templated transcription initiation"/>
    <property type="evidence" value="ECO:0007669"/>
    <property type="project" value="UniProtKB-UniRule"/>
</dbReference>
<comment type="function">
    <text evidence="6">Sigma factors are initiation factors that promote the attachment of RNA polymerase to specific initiation sites and are then released. This sigma factor controls the expression of flagella-related genes.</text>
</comment>
<dbReference type="InterPro" id="IPR014284">
    <property type="entry name" value="RNA_pol_sigma-70_dom"/>
</dbReference>
<dbReference type="NCBIfam" id="TIGR02479">
    <property type="entry name" value="FliA_WhiG"/>
    <property type="match status" value="1"/>
</dbReference>
<comment type="caution">
    <text evidence="8">The sequence shown here is derived from an EMBL/GenBank/DDBJ whole genome shotgun (WGS) entry which is preliminary data.</text>
</comment>
<gene>
    <name evidence="6" type="primary">fliA</name>
    <name evidence="8" type="ORF">DFR34_104139</name>
</gene>
<keyword evidence="2 6" id="KW-0805">Transcription regulation</keyword>
<dbReference type="PANTHER" id="PTHR30385">
    <property type="entry name" value="SIGMA FACTOR F FLAGELLAR"/>
    <property type="match status" value="1"/>
</dbReference>